<dbReference type="OrthoDB" id="362718at2"/>
<dbReference type="EMBL" id="CP003155">
    <property type="protein sequence ID" value="AEV29542.1"/>
    <property type="molecule type" value="Genomic_DNA"/>
</dbReference>
<dbReference type="AlphaFoldDB" id="G8QXH9"/>
<evidence type="ECO:0000259" key="4">
    <source>
        <dbReference type="PROSITE" id="PS50949"/>
    </source>
</evidence>
<dbReference type="InterPro" id="IPR008920">
    <property type="entry name" value="TF_FadR/GntR_C"/>
</dbReference>
<dbReference type="GO" id="GO:0003700">
    <property type="term" value="F:DNA-binding transcription factor activity"/>
    <property type="evidence" value="ECO:0007669"/>
    <property type="project" value="InterPro"/>
</dbReference>
<organism evidence="5 6">
    <name type="scientific">Sphaerochaeta pleomorpha (strain ATCC BAA-1885 / DSM 22778 / Grapes)</name>
    <dbReference type="NCBI Taxonomy" id="158190"/>
    <lineage>
        <taxon>Bacteria</taxon>
        <taxon>Pseudomonadati</taxon>
        <taxon>Spirochaetota</taxon>
        <taxon>Spirochaetia</taxon>
        <taxon>Spirochaetales</taxon>
        <taxon>Sphaerochaetaceae</taxon>
        <taxon>Sphaerochaeta</taxon>
    </lineage>
</organism>
<dbReference type="PROSITE" id="PS50949">
    <property type="entry name" value="HTH_GNTR"/>
    <property type="match status" value="1"/>
</dbReference>
<keyword evidence="2" id="KW-0238">DNA-binding</keyword>
<reference evidence="5 6" key="1">
    <citation type="submission" date="2011-11" db="EMBL/GenBank/DDBJ databases">
        <title>Complete sequence of Spirochaeta sp. grapes.</title>
        <authorList>
            <consortium name="US DOE Joint Genome Institute"/>
            <person name="Lucas S."/>
            <person name="Han J."/>
            <person name="Lapidus A."/>
            <person name="Cheng J.-F."/>
            <person name="Goodwin L."/>
            <person name="Pitluck S."/>
            <person name="Peters L."/>
            <person name="Ovchinnikova G."/>
            <person name="Munk A.C."/>
            <person name="Detter J.C."/>
            <person name="Han C."/>
            <person name="Tapia R."/>
            <person name="Land M."/>
            <person name="Hauser L."/>
            <person name="Kyrpides N."/>
            <person name="Ivanova N."/>
            <person name="Pagani I."/>
            <person name="Ritalahtilisa K."/>
            <person name="Loeffler F."/>
            <person name="Woyke T."/>
        </authorList>
    </citation>
    <scope>NUCLEOTIDE SEQUENCE [LARGE SCALE GENOMIC DNA]</scope>
    <source>
        <strain evidence="6">ATCC BAA-1885 / DSM 22778 / Grapes</strain>
    </source>
</reference>
<dbReference type="STRING" id="158190.SpiGrapes_1744"/>
<dbReference type="eggNOG" id="COG1802">
    <property type="taxonomic scope" value="Bacteria"/>
</dbReference>
<dbReference type="KEGG" id="sgp:SpiGrapes_1744"/>
<name>G8QXH9_SPHPG</name>
<dbReference type="InterPro" id="IPR036390">
    <property type="entry name" value="WH_DNA-bd_sf"/>
</dbReference>
<dbReference type="PANTHER" id="PTHR43537:SF24">
    <property type="entry name" value="GLUCONATE OPERON TRANSCRIPTIONAL REPRESSOR"/>
    <property type="match status" value="1"/>
</dbReference>
<accession>G8QXH9</accession>
<keyword evidence="3" id="KW-0804">Transcription</keyword>
<gene>
    <name evidence="5" type="ordered locus">SpiGrapes_1744</name>
</gene>
<dbReference type="SMART" id="SM00895">
    <property type="entry name" value="FCD"/>
    <property type="match status" value="1"/>
</dbReference>
<evidence type="ECO:0000256" key="1">
    <source>
        <dbReference type="ARBA" id="ARBA00023015"/>
    </source>
</evidence>
<dbReference type="Pfam" id="PF07729">
    <property type="entry name" value="FCD"/>
    <property type="match status" value="1"/>
</dbReference>
<proteinExistence type="predicted"/>
<dbReference type="InterPro" id="IPR011711">
    <property type="entry name" value="GntR_C"/>
</dbReference>
<dbReference type="GO" id="GO:0003677">
    <property type="term" value="F:DNA binding"/>
    <property type="evidence" value="ECO:0007669"/>
    <property type="project" value="UniProtKB-KW"/>
</dbReference>
<protein>
    <submittedName>
        <fullName evidence="5">Transcriptional regulator</fullName>
    </submittedName>
</protein>
<dbReference type="InterPro" id="IPR036388">
    <property type="entry name" value="WH-like_DNA-bd_sf"/>
</dbReference>
<dbReference type="HOGENOM" id="CLU_017584_5_2_12"/>
<dbReference type="SUPFAM" id="SSF46785">
    <property type="entry name" value="Winged helix' DNA-binding domain"/>
    <property type="match status" value="1"/>
</dbReference>
<feature type="domain" description="HTH gntR-type" evidence="4">
    <location>
        <begin position="11"/>
        <end position="78"/>
    </location>
</feature>
<dbReference type="PANTHER" id="PTHR43537">
    <property type="entry name" value="TRANSCRIPTIONAL REGULATOR, GNTR FAMILY"/>
    <property type="match status" value="1"/>
</dbReference>
<dbReference type="InterPro" id="IPR000524">
    <property type="entry name" value="Tscrpt_reg_HTH_GntR"/>
</dbReference>
<evidence type="ECO:0000256" key="2">
    <source>
        <dbReference type="ARBA" id="ARBA00023125"/>
    </source>
</evidence>
<keyword evidence="1" id="KW-0805">Transcription regulation</keyword>
<evidence type="ECO:0000256" key="3">
    <source>
        <dbReference type="ARBA" id="ARBA00023163"/>
    </source>
</evidence>
<dbReference type="RefSeq" id="WP_014270385.1">
    <property type="nucleotide sequence ID" value="NC_016633.1"/>
</dbReference>
<dbReference type="SUPFAM" id="SSF48008">
    <property type="entry name" value="GntR ligand-binding domain-like"/>
    <property type="match status" value="1"/>
</dbReference>
<sequence>MNTVKSKYTVSSKKKYFYDTILSRIILCNYNSGDIITEKSLVDEFLISKSPIREALIELCNEGFLKSIPRFGYEVVSFSEENIFQLTEYRTILECGYLETHWDSITAENIQTLKNILQANYAERDKKAALEHWEHNSEFHLTLISFSGNAFIYKQLKSAMQYLGVAYAQAYWINLHTENIVSECECHKRFIHLLETNNKKEALECLHQDIENFSKIENQNN</sequence>
<dbReference type="Gene3D" id="1.10.10.10">
    <property type="entry name" value="Winged helix-like DNA-binding domain superfamily/Winged helix DNA-binding domain"/>
    <property type="match status" value="1"/>
</dbReference>
<evidence type="ECO:0000313" key="5">
    <source>
        <dbReference type="EMBL" id="AEV29542.1"/>
    </source>
</evidence>
<dbReference type="Pfam" id="PF00392">
    <property type="entry name" value="GntR"/>
    <property type="match status" value="1"/>
</dbReference>
<keyword evidence="6" id="KW-1185">Reference proteome</keyword>
<dbReference type="SMART" id="SM00345">
    <property type="entry name" value="HTH_GNTR"/>
    <property type="match status" value="1"/>
</dbReference>
<dbReference type="Proteomes" id="UP000005632">
    <property type="component" value="Chromosome"/>
</dbReference>
<dbReference type="Gene3D" id="1.20.120.530">
    <property type="entry name" value="GntR ligand-binding domain-like"/>
    <property type="match status" value="1"/>
</dbReference>
<evidence type="ECO:0000313" key="6">
    <source>
        <dbReference type="Proteomes" id="UP000005632"/>
    </source>
</evidence>